<gene>
    <name evidence="2" type="ORF">Pan161_58450</name>
</gene>
<sequence>MNTDGSTIYQTIRNHFLPDGSAIYGGFYIYCFFYLCSCWYSSSIPKIESLGIWAGQCVGMHYSYNILDKYECNNKAYYVPKKKQFECVVQLFKAIFNINNFLWLMITFSVLSIFAEANSISSLPFIIGSFFKRCLLLACSLVVIMLCRSFYIEYKDNSKEVDSDDPIVFGWPYFWDLLKYSLPKRIREKLYTPAHLDLLNDYNESRVYRKKYERIYLNFCFGLNTLWLYLDCVWRLVVEKSYGLVLFLLPEEVREWWSRLNL</sequence>
<reference evidence="2 3" key="1">
    <citation type="submission" date="2019-02" db="EMBL/GenBank/DDBJ databases">
        <title>Deep-cultivation of Planctomycetes and their phenomic and genomic characterization uncovers novel biology.</title>
        <authorList>
            <person name="Wiegand S."/>
            <person name="Jogler M."/>
            <person name="Boedeker C."/>
            <person name="Pinto D."/>
            <person name="Vollmers J."/>
            <person name="Rivas-Marin E."/>
            <person name="Kohn T."/>
            <person name="Peeters S.H."/>
            <person name="Heuer A."/>
            <person name="Rast P."/>
            <person name="Oberbeckmann S."/>
            <person name="Bunk B."/>
            <person name="Jeske O."/>
            <person name="Meyerdierks A."/>
            <person name="Storesund J.E."/>
            <person name="Kallscheuer N."/>
            <person name="Luecker S."/>
            <person name="Lage O.M."/>
            <person name="Pohl T."/>
            <person name="Merkel B.J."/>
            <person name="Hornburger P."/>
            <person name="Mueller R.-W."/>
            <person name="Bruemmer F."/>
            <person name="Labrenz M."/>
            <person name="Spormann A.M."/>
            <person name="Op den Camp H."/>
            <person name="Overmann J."/>
            <person name="Amann R."/>
            <person name="Jetten M.S.M."/>
            <person name="Mascher T."/>
            <person name="Medema M.H."/>
            <person name="Devos D.P."/>
            <person name="Kaster A.-K."/>
            <person name="Ovreas L."/>
            <person name="Rohde M."/>
            <person name="Galperin M.Y."/>
            <person name="Jogler C."/>
        </authorList>
    </citation>
    <scope>NUCLEOTIDE SEQUENCE [LARGE SCALE GENOMIC DNA]</scope>
    <source>
        <strain evidence="2 3">Pan161</strain>
    </source>
</reference>
<feature type="transmembrane region" description="Helical" evidence="1">
    <location>
        <begin position="130"/>
        <end position="151"/>
    </location>
</feature>
<dbReference type="EMBL" id="CP036343">
    <property type="protein sequence ID" value="QDT94152.1"/>
    <property type="molecule type" value="Genomic_DNA"/>
</dbReference>
<evidence type="ECO:0000313" key="3">
    <source>
        <dbReference type="Proteomes" id="UP000316855"/>
    </source>
</evidence>
<proteinExistence type="predicted"/>
<feature type="transmembrane region" description="Helical" evidence="1">
    <location>
        <begin position="22"/>
        <end position="40"/>
    </location>
</feature>
<evidence type="ECO:0000313" key="2">
    <source>
        <dbReference type="EMBL" id="QDT94152.1"/>
    </source>
</evidence>
<dbReference type="AlphaFoldDB" id="A0A517VMB5"/>
<dbReference type="KEGG" id="gax:Pan161_58450"/>
<feature type="transmembrane region" description="Helical" evidence="1">
    <location>
        <begin position="91"/>
        <end position="115"/>
    </location>
</feature>
<keyword evidence="1" id="KW-1133">Transmembrane helix</keyword>
<protein>
    <submittedName>
        <fullName evidence="2">Uncharacterized protein</fullName>
    </submittedName>
</protein>
<dbReference type="RefSeq" id="WP_145232080.1">
    <property type="nucleotide sequence ID" value="NZ_CP036343.1"/>
</dbReference>
<feature type="transmembrane region" description="Helical" evidence="1">
    <location>
        <begin position="215"/>
        <end position="237"/>
    </location>
</feature>
<accession>A0A517VMB5</accession>
<keyword evidence="1" id="KW-0812">Transmembrane</keyword>
<dbReference type="Proteomes" id="UP000316855">
    <property type="component" value="Chromosome"/>
</dbReference>
<keyword evidence="3" id="KW-1185">Reference proteome</keyword>
<organism evidence="2 3">
    <name type="scientific">Gimesia algae</name>
    <dbReference type="NCBI Taxonomy" id="2527971"/>
    <lineage>
        <taxon>Bacteria</taxon>
        <taxon>Pseudomonadati</taxon>
        <taxon>Planctomycetota</taxon>
        <taxon>Planctomycetia</taxon>
        <taxon>Planctomycetales</taxon>
        <taxon>Planctomycetaceae</taxon>
        <taxon>Gimesia</taxon>
    </lineage>
</organism>
<evidence type="ECO:0000256" key="1">
    <source>
        <dbReference type="SAM" id="Phobius"/>
    </source>
</evidence>
<keyword evidence="1" id="KW-0472">Membrane</keyword>
<name>A0A517VMB5_9PLAN</name>